<feature type="transmembrane region" description="Helical" evidence="8">
    <location>
        <begin position="79"/>
        <end position="98"/>
    </location>
</feature>
<evidence type="ECO:0000313" key="11">
    <source>
        <dbReference type="Proteomes" id="UP000053095"/>
    </source>
</evidence>
<dbReference type="SUPFAM" id="SSF103473">
    <property type="entry name" value="MFS general substrate transporter"/>
    <property type="match status" value="1"/>
</dbReference>
<evidence type="ECO:0000259" key="9">
    <source>
        <dbReference type="PROSITE" id="PS50850"/>
    </source>
</evidence>
<evidence type="ECO:0000256" key="2">
    <source>
        <dbReference type="ARBA" id="ARBA00010992"/>
    </source>
</evidence>
<accession>A0A478EB51</accession>
<comment type="similarity">
    <text evidence="2 7">Belongs to the major facilitator superfamily. Sugar transporter (TC 2.A.1.1) family.</text>
</comment>
<dbReference type="PROSITE" id="PS50850">
    <property type="entry name" value="MFS"/>
    <property type="match status" value="1"/>
</dbReference>
<evidence type="ECO:0000256" key="6">
    <source>
        <dbReference type="ARBA" id="ARBA00023136"/>
    </source>
</evidence>
<protein>
    <recommendedName>
        <fullName evidence="9">Major facilitator superfamily (MFS) profile domain-containing protein</fullName>
    </recommendedName>
</protein>
<evidence type="ECO:0000256" key="5">
    <source>
        <dbReference type="ARBA" id="ARBA00022989"/>
    </source>
</evidence>
<keyword evidence="3 7" id="KW-0813">Transport</keyword>
<dbReference type="InterPro" id="IPR050360">
    <property type="entry name" value="MFS_Sugar_Transporters"/>
</dbReference>
<keyword evidence="11" id="KW-1185">Reference proteome</keyword>
<organism evidence="10 11">
    <name type="scientific">Talaromyces pinophilus</name>
    <name type="common">Penicillium pinophilum</name>
    <dbReference type="NCBI Taxonomy" id="128442"/>
    <lineage>
        <taxon>Eukaryota</taxon>
        <taxon>Fungi</taxon>
        <taxon>Dikarya</taxon>
        <taxon>Ascomycota</taxon>
        <taxon>Pezizomycotina</taxon>
        <taxon>Eurotiomycetes</taxon>
        <taxon>Eurotiomycetidae</taxon>
        <taxon>Eurotiales</taxon>
        <taxon>Trichocomaceae</taxon>
        <taxon>Talaromyces</taxon>
        <taxon>Talaromyces sect. Talaromyces</taxon>
    </lineage>
</organism>
<dbReference type="PRINTS" id="PR00171">
    <property type="entry name" value="SUGRTRNSPORT"/>
</dbReference>
<dbReference type="Pfam" id="PF00083">
    <property type="entry name" value="Sugar_tr"/>
    <property type="match status" value="1"/>
</dbReference>
<feature type="transmembrane region" description="Helical" evidence="8">
    <location>
        <begin position="326"/>
        <end position="343"/>
    </location>
</feature>
<keyword evidence="6 8" id="KW-0472">Membrane</keyword>
<dbReference type="GO" id="GO:0016020">
    <property type="term" value="C:membrane"/>
    <property type="evidence" value="ECO:0007669"/>
    <property type="project" value="UniProtKB-SubCell"/>
</dbReference>
<gene>
    <name evidence="10" type="ORF">TCE0_044r16128</name>
</gene>
<dbReference type="Proteomes" id="UP000053095">
    <property type="component" value="Unassembled WGS sequence"/>
</dbReference>
<sequence>MPATSSSMASSMATKYPRHYVSKLVPRSTAVITTLIMATSVMDSLLLGYDSSLMGNFNVMPMYSSYFTLTTATKSLNTAISYVGGACAAFMAGFVTDWRGRRETIFWSSVITLIGAAMQGAAQNISMFIVGRFILGFGMGFAAVAAPTYVSETVPHKWRGLALGLNSACWSLGTLLASGICYRTQNLPSTWAWRAPSVAMAFWSVTCAVLLPFTPESPRWLVAQDRHDEALEVLAVVNAGGDKLDHAVLLQHREISDTIAWEKGDGRQLTLREAWTNPGNRKRIIITATFPAMVMLSGVNVVAYYFGTMLEQAGITSPSKQLEVNLIMVAICLVVAVVASYFVDKVSRKGLASWSLIAQIVTLYIFGGLSAKYGNSTDTSGIYGTIAMLFLFTSAFSAGINVLTVIYPPEVLSYPIRATGMGLFIMIERLCGLFVTMVFPFALNAIGWKTYMINASFDILLVLFVIFYWVETRGLTLEEVDIKFDGEKHSAVPNLHDLGKAREESGKLDWLIEGVPLPVDEGVAVETLVDGKGKDS</sequence>
<dbReference type="Gene3D" id="1.20.1250.20">
    <property type="entry name" value="MFS general substrate transporter like domains"/>
    <property type="match status" value="1"/>
</dbReference>
<dbReference type="FunFam" id="1.20.1250.20:FF:000134">
    <property type="entry name" value="MFS sugar transporter protein"/>
    <property type="match status" value="1"/>
</dbReference>
<proteinExistence type="inferred from homology"/>
<feature type="transmembrane region" description="Helical" evidence="8">
    <location>
        <begin position="451"/>
        <end position="470"/>
    </location>
</feature>
<feature type="transmembrane region" description="Helical" evidence="8">
    <location>
        <begin position="162"/>
        <end position="185"/>
    </location>
</feature>
<dbReference type="InterPro" id="IPR005829">
    <property type="entry name" value="Sugar_transporter_CS"/>
</dbReference>
<comment type="subcellular location">
    <subcellularLocation>
        <location evidence="1">Membrane</location>
        <topology evidence="1">Multi-pass membrane protein</topology>
    </subcellularLocation>
</comment>
<feature type="transmembrane region" description="Helical" evidence="8">
    <location>
        <begin position="128"/>
        <end position="150"/>
    </location>
</feature>
<dbReference type="EMBL" id="DF933840">
    <property type="protein sequence ID" value="GAM42290.1"/>
    <property type="molecule type" value="Genomic_DNA"/>
</dbReference>
<feature type="transmembrane region" description="Helical" evidence="8">
    <location>
        <begin position="381"/>
        <end position="406"/>
    </location>
</feature>
<name>A0A478EB51_TALPI</name>
<dbReference type="PANTHER" id="PTHR48022:SF31">
    <property type="entry name" value="HEXOSE TRANSPORTER"/>
    <property type="match status" value="1"/>
</dbReference>
<evidence type="ECO:0000256" key="4">
    <source>
        <dbReference type="ARBA" id="ARBA00022692"/>
    </source>
</evidence>
<dbReference type="GO" id="GO:0005351">
    <property type="term" value="F:carbohydrate:proton symporter activity"/>
    <property type="evidence" value="ECO:0007669"/>
    <property type="project" value="TreeGrafter"/>
</dbReference>
<dbReference type="PANTHER" id="PTHR48022">
    <property type="entry name" value="PLASTIDIC GLUCOSE TRANSPORTER 4"/>
    <property type="match status" value="1"/>
</dbReference>
<feature type="transmembrane region" description="Helical" evidence="8">
    <location>
        <begin position="284"/>
        <end position="306"/>
    </location>
</feature>
<evidence type="ECO:0000256" key="1">
    <source>
        <dbReference type="ARBA" id="ARBA00004141"/>
    </source>
</evidence>
<dbReference type="InterPro" id="IPR036259">
    <property type="entry name" value="MFS_trans_sf"/>
</dbReference>
<dbReference type="NCBIfam" id="TIGR00879">
    <property type="entry name" value="SP"/>
    <property type="match status" value="1"/>
</dbReference>
<dbReference type="InterPro" id="IPR005828">
    <property type="entry name" value="MFS_sugar_transport-like"/>
</dbReference>
<feature type="domain" description="Major facilitator superfamily (MFS) profile" evidence="9">
    <location>
        <begin position="36"/>
        <end position="473"/>
    </location>
</feature>
<keyword evidence="4 8" id="KW-0812">Transmembrane</keyword>
<reference evidence="11" key="1">
    <citation type="journal article" date="2015" name="Genome Announc.">
        <title>Draft genome sequence of Talaromyces cellulolyticus strain Y-94, a source of lignocellulosic biomass-degrading enzymes.</title>
        <authorList>
            <person name="Fujii T."/>
            <person name="Koike H."/>
            <person name="Sawayama S."/>
            <person name="Yano S."/>
            <person name="Inoue H."/>
        </authorList>
    </citation>
    <scope>NUCLEOTIDE SEQUENCE [LARGE SCALE GENOMIC DNA]</scope>
    <source>
        <strain evidence="11">Y-94</strain>
    </source>
</reference>
<dbReference type="InterPro" id="IPR003663">
    <property type="entry name" value="Sugar/inositol_transpt"/>
</dbReference>
<evidence type="ECO:0000256" key="3">
    <source>
        <dbReference type="ARBA" id="ARBA00022448"/>
    </source>
</evidence>
<feature type="transmembrane region" description="Helical" evidence="8">
    <location>
        <begin position="418"/>
        <end position="439"/>
    </location>
</feature>
<evidence type="ECO:0000313" key="10">
    <source>
        <dbReference type="EMBL" id="GAM42290.1"/>
    </source>
</evidence>
<dbReference type="InterPro" id="IPR020846">
    <property type="entry name" value="MFS_dom"/>
</dbReference>
<evidence type="ECO:0000256" key="8">
    <source>
        <dbReference type="SAM" id="Phobius"/>
    </source>
</evidence>
<dbReference type="AlphaFoldDB" id="A0A478EB51"/>
<feature type="transmembrane region" description="Helical" evidence="8">
    <location>
        <begin position="350"/>
        <end position="369"/>
    </location>
</feature>
<dbReference type="PROSITE" id="PS00217">
    <property type="entry name" value="SUGAR_TRANSPORT_2"/>
    <property type="match status" value="1"/>
</dbReference>
<evidence type="ECO:0000256" key="7">
    <source>
        <dbReference type="RuleBase" id="RU003346"/>
    </source>
</evidence>
<keyword evidence="5 8" id="KW-1133">Transmembrane helix</keyword>